<proteinExistence type="predicted"/>
<dbReference type="RefSeq" id="WP_036620844.1">
    <property type="nucleotide sequence ID" value="NZ_JAKOBR010000080.1"/>
</dbReference>
<sequence>MDKEILERESFIEDCTATIIDLAKRYISDPLITLELFGGTGQIFLKYLSLFCNKTIGWEIKGNLRKDFLTNVNNGCFVVKDTVLSLINDSYENLEHDANIISIDNPLGLYGEQNQYCEHFDFISYLNKIVRRDTIVAINIVRKPYDYYKHKKWKSIREKFYNTESSSLDMNKVIKKYLEVFEMQKLNVIDYKIVCREKKQNLDYFYMLILAVKKNEDSN</sequence>
<keyword evidence="2" id="KW-1185">Reference proteome</keyword>
<dbReference type="Proteomes" id="UP000029278">
    <property type="component" value="Unassembled WGS sequence"/>
</dbReference>
<dbReference type="STRING" id="44252.DJ90_2526"/>
<protein>
    <submittedName>
        <fullName evidence="1">Uncharacterized protein</fullName>
    </submittedName>
</protein>
<comment type="caution">
    <text evidence="1">The sequence shown here is derived from an EMBL/GenBank/DDBJ whole genome shotgun (WGS) entry which is preliminary data.</text>
</comment>
<name>A0A090ZL99_PAEMA</name>
<evidence type="ECO:0000313" key="1">
    <source>
        <dbReference type="EMBL" id="KFN11183.1"/>
    </source>
</evidence>
<dbReference type="HOGENOM" id="CLU_1260413_0_0_9"/>
<accession>A0A090ZL99</accession>
<dbReference type="EMBL" id="JMQA01000012">
    <property type="protein sequence ID" value="KFN11183.1"/>
    <property type="molecule type" value="Genomic_DNA"/>
</dbReference>
<reference evidence="1 2" key="1">
    <citation type="submission" date="2014-04" db="EMBL/GenBank/DDBJ databases">
        <authorList>
            <person name="Bishop-Lilly K.A."/>
            <person name="Broomall S.M."/>
            <person name="Chain P.S."/>
            <person name="Chertkov O."/>
            <person name="Coyne S.R."/>
            <person name="Daligault H.E."/>
            <person name="Davenport K.W."/>
            <person name="Erkkila T."/>
            <person name="Frey K.G."/>
            <person name="Gibbons H.S."/>
            <person name="Gu W."/>
            <person name="Jaissle J."/>
            <person name="Johnson S.L."/>
            <person name="Koroleva G.I."/>
            <person name="Ladner J.T."/>
            <person name="Lo C.-C."/>
            <person name="Minogue T.D."/>
            <person name="Munk C."/>
            <person name="Palacios G.F."/>
            <person name="Redden C.L."/>
            <person name="Rosenzweig C.N."/>
            <person name="Scholz M.B."/>
            <person name="Teshima H."/>
            <person name="Xu Y."/>
        </authorList>
    </citation>
    <scope>NUCLEOTIDE SEQUENCE [LARGE SCALE GENOMIC DNA]</scope>
    <source>
        <strain evidence="1 2">8244</strain>
    </source>
</reference>
<organism evidence="1 2">
    <name type="scientific">Paenibacillus macerans</name>
    <name type="common">Bacillus macerans</name>
    <dbReference type="NCBI Taxonomy" id="44252"/>
    <lineage>
        <taxon>Bacteria</taxon>
        <taxon>Bacillati</taxon>
        <taxon>Bacillota</taxon>
        <taxon>Bacilli</taxon>
        <taxon>Bacillales</taxon>
        <taxon>Paenibacillaceae</taxon>
        <taxon>Paenibacillus</taxon>
    </lineage>
</organism>
<dbReference type="AlphaFoldDB" id="A0A090ZL99"/>
<evidence type="ECO:0000313" key="2">
    <source>
        <dbReference type="Proteomes" id="UP000029278"/>
    </source>
</evidence>
<dbReference type="PATRIC" id="fig|44252.3.peg.888"/>
<gene>
    <name evidence="1" type="ORF">DJ90_2526</name>
</gene>
<dbReference type="GeneID" id="77012163"/>